<dbReference type="SUPFAM" id="SSF103473">
    <property type="entry name" value="MFS general substrate transporter"/>
    <property type="match status" value="1"/>
</dbReference>
<evidence type="ECO:0008006" key="4">
    <source>
        <dbReference type="Google" id="ProtNLM"/>
    </source>
</evidence>
<evidence type="ECO:0000313" key="2">
    <source>
        <dbReference type="EMBL" id="PRQ02894.1"/>
    </source>
</evidence>
<feature type="transmembrane region" description="Helical" evidence="1">
    <location>
        <begin position="187"/>
        <end position="204"/>
    </location>
</feature>
<organism evidence="2 3">
    <name type="scientific">Enhygromyxa salina</name>
    <dbReference type="NCBI Taxonomy" id="215803"/>
    <lineage>
        <taxon>Bacteria</taxon>
        <taxon>Pseudomonadati</taxon>
        <taxon>Myxococcota</taxon>
        <taxon>Polyangia</taxon>
        <taxon>Nannocystales</taxon>
        <taxon>Nannocystaceae</taxon>
        <taxon>Enhygromyxa</taxon>
    </lineage>
</organism>
<name>A0A2S9YCQ2_9BACT</name>
<keyword evidence="3" id="KW-1185">Reference proteome</keyword>
<dbReference type="EMBL" id="PVNK01000109">
    <property type="protein sequence ID" value="PRQ02894.1"/>
    <property type="molecule type" value="Genomic_DNA"/>
</dbReference>
<gene>
    <name evidence="2" type="ORF">ENSA5_19840</name>
</gene>
<comment type="caution">
    <text evidence="2">The sequence shown here is derived from an EMBL/GenBank/DDBJ whole genome shotgun (WGS) entry which is preliminary data.</text>
</comment>
<keyword evidence="1" id="KW-0812">Transmembrane</keyword>
<feature type="transmembrane region" description="Helical" evidence="1">
    <location>
        <begin position="332"/>
        <end position="350"/>
    </location>
</feature>
<evidence type="ECO:0000256" key="1">
    <source>
        <dbReference type="SAM" id="Phobius"/>
    </source>
</evidence>
<reference evidence="2 3" key="1">
    <citation type="submission" date="2018-03" db="EMBL/GenBank/DDBJ databases">
        <title>Draft Genome Sequences of the Obligatory Marine Myxobacteria Enhygromyxa salina SWB005.</title>
        <authorList>
            <person name="Poehlein A."/>
            <person name="Moghaddam J.A."/>
            <person name="Harms H."/>
            <person name="Alanjari M."/>
            <person name="Koenig G.M."/>
            <person name="Daniel R."/>
            <person name="Schaeberle T.F."/>
        </authorList>
    </citation>
    <scope>NUCLEOTIDE SEQUENCE [LARGE SCALE GENOMIC DNA]</scope>
    <source>
        <strain evidence="2 3">SWB005</strain>
    </source>
</reference>
<feature type="transmembrane region" description="Helical" evidence="1">
    <location>
        <begin position="112"/>
        <end position="130"/>
    </location>
</feature>
<accession>A0A2S9YCQ2</accession>
<dbReference type="Proteomes" id="UP000237968">
    <property type="component" value="Unassembled WGS sequence"/>
</dbReference>
<feature type="transmembrane region" description="Helical" evidence="1">
    <location>
        <begin position="151"/>
        <end position="175"/>
    </location>
</feature>
<feature type="transmembrane region" description="Helical" evidence="1">
    <location>
        <begin position="264"/>
        <end position="283"/>
    </location>
</feature>
<keyword evidence="1" id="KW-1133">Transmembrane helix</keyword>
<feature type="transmembrane region" description="Helical" evidence="1">
    <location>
        <begin position="225"/>
        <end position="244"/>
    </location>
</feature>
<protein>
    <recommendedName>
        <fullName evidence="4">Muropeptide transporter</fullName>
    </recommendedName>
</protein>
<dbReference type="InterPro" id="IPR036259">
    <property type="entry name" value="MFS_trans_sf"/>
</dbReference>
<evidence type="ECO:0000313" key="3">
    <source>
        <dbReference type="Proteomes" id="UP000237968"/>
    </source>
</evidence>
<proteinExistence type="predicted"/>
<dbReference type="AlphaFoldDB" id="A0A2S9YCQ2"/>
<feature type="transmembrane region" description="Helical" evidence="1">
    <location>
        <begin position="295"/>
        <end position="312"/>
    </location>
</feature>
<dbReference type="Gene3D" id="1.20.1250.20">
    <property type="entry name" value="MFS general substrate transporter like domains"/>
    <property type="match status" value="1"/>
</dbReference>
<feature type="transmembrane region" description="Helical" evidence="1">
    <location>
        <begin position="49"/>
        <end position="70"/>
    </location>
</feature>
<feature type="transmembrane region" description="Helical" evidence="1">
    <location>
        <begin position="12"/>
        <end position="37"/>
    </location>
</feature>
<keyword evidence="1" id="KW-0472">Membrane</keyword>
<feature type="transmembrane region" description="Helical" evidence="1">
    <location>
        <begin position="82"/>
        <end position="100"/>
    </location>
</feature>
<feature type="transmembrane region" description="Helical" evidence="1">
    <location>
        <begin position="382"/>
        <end position="404"/>
    </location>
</feature>
<sequence length="419" mass="42419">MTVAASEDSRALRCVVVVGAAYLVQGIVAAVGVLLLGRLAQLGIPLETQVGILASGAVPWLLKFAVALLLDLGPSWALRVRGLVLTALQGCAALCLWGLASAWTGGEGGGPGSLTGIAAGWVALNLAAALQDVLVDGLALDTLAGRQARTAAAMGLGHALGAGLLGPLVLGARIVDHGMVAGLATPAWWLAGLALVPAALLWLPGRPDKARAQRPAQRPLEPGELARLLWIPLLFVALTFGASATSGLSFEFLFQHLGWDYADYATILLPVAAIAGIVGALGWGPLVARLGPARASMIAAAGLGLLWLGFAASSSLWHQRAVIALLAGGEGLLQAALLVGLHALALVAAARSPMPTTAFVLGMAALNLPRVLAPLMSVKLVALGWAGAFATLAVLQLVAAAGLWPLRRSTTGVSADDAA</sequence>
<dbReference type="RefSeq" id="WP_106391419.1">
    <property type="nucleotide sequence ID" value="NZ_PVNK01000109.1"/>
</dbReference>